<reference evidence="5" key="1">
    <citation type="submission" date="2018-07" db="EMBL/GenBank/DDBJ databases">
        <title>Annotation of Aphanomyces astaci genome assembly.</title>
        <authorList>
            <person name="Studholme D.J."/>
        </authorList>
    </citation>
    <scope>NUCLEOTIDE SEQUENCE [LARGE SCALE GENOMIC DNA]</scope>
    <source>
        <strain evidence="5">Pc</strain>
    </source>
</reference>
<keyword evidence="1" id="KW-0677">Repeat</keyword>
<dbReference type="PANTHER" id="PTHR24123">
    <property type="entry name" value="ANKYRIN REPEAT-CONTAINING"/>
    <property type="match status" value="1"/>
</dbReference>
<evidence type="ECO:0000256" key="4">
    <source>
        <dbReference type="SAM" id="MobiDB-lite"/>
    </source>
</evidence>
<feature type="compositionally biased region" description="Acidic residues" evidence="4">
    <location>
        <begin position="2050"/>
        <end position="2060"/>
    </location>
</feature>
<dbReference type="Pfam" id="PF12796">
    <property type="entry name" value="Ank_2"/>
    <property type="match status" value="4"/>
</dbReference>
<dbReference type="SUPFAM" id="SSF48403">
    <property type="entry name" value="Ankyrin repeat"/>
    <property type="match status" value="2"/>
</dbReference>
<name>A0A425D4U1_APHAT</name>
<dbReference type="Pfam" id="PF00612">
    <property type="entry name" value="IQ"/>
    <property type="match status" value="1"/>
</dbReference>
<organism evidence="5 6">
    <name type="scientific">Aphanomyces astaci</name>
    <name type="common">Crayfish plague agent</name>
    <dbReference type="NCBI Taxonomy" id="112090"/>
    <lineage>
        <taxon>Eukaryota</taxon>
        <taxon>Sar</taxon>
        <taxon>Stramenopiles</taxon>
        <taxon>Oomycota</taxon>
        <taxon>Saprolegniomycetes</taxon>
        <taxon>Saprolegniales</taxon>
        <taxon>Verrucalvaceae</taxon>
        <taxon>Aphanomyces</taxon>
    </lineage>
</organism>
<dbReference type="InterPro" id="IPR029058">
    <property type="entry name" value="AB_hydrolase_fold"/>
</dbReference>
<dbReference type="InterPro" id="IPR011989">
    <property type="entry name" value="ARM-like"/>
</dbReference>
<dbReference type="SMART" id="SM00248">
    <property type="entry name" value="ANK"/>
    <property type="match status" value="13"/>
</dbReference>
<dbReference type="InterPro" id="IPR000048">
    <property type="entry name" value="IQ_motif_EF-hand-BS"/>
</dbReference>
<evidence type="ECO:0000256" key="1">
    <source>
        <dbReference type="ARBA" id="ARBA00022737"/>
    </source>
</evidence>
<feature type="repeat" description="ANK" evidence="3">
    <location>
        <begin position="447"/>
        <end position="479"/>
    </location>
</feature>
<sequence length="2265" mass="248149">MLVVSYRNWELFQVEYGAASVIQRTYRGHSLRKNFGNVKKTLLIRNKVRAAMKDVATGTGLILGEKDRYRAKVREQTAAAVVIQRRFRQLLATMVVAKERQMVAEERQHNSVRTIQAMVRRKLALAFVRKVRVRLVESLAMHLALEAQRLYRGYVGRGVARSRRLAVQYAAVRLIQNVFTRSLAAKAWAAESNRSRDTRRDRAAMIVQRCFRGSMGRQRVRRLRSVEAHQIALAAALSIQRVFRGRLGRFVSTSRAWWRRDEVTFMSSIEITRIVRGFLGRCHAKQTRLEQETNVFVYTRKGCKEIVVDLLDGCGLDAPLDPNGVDGHGNTVLAVASRWGHLGIVRSVIGRIKLNVENHQGYTAIMLAVKYNHADVAEYLLTKAPALATTGRSLLHEAARNGMVSTAEKLILYGMAVNYQDNEYLRTPLHEAILGGHAPMIQLLVDQSATALHYASKKGDRGAVRSLLHAEADVAVLDKKNQTAWRVAMSNGHEAIAGDIRKKWGLMDQNEDAAVLNGGGDEGDEEATAVLTVDDPLNNIEHLLEQGDMEIDDRDDDGYTLLMKGAMRGFYTVVRFCLRHGATIDLVDRAGRTALMHAVAHSDIALHLVDQGANLLHADDRCTPLHEAAKVGSDVGAKKLLNLGAHVSCVDSDHRSPIHYAVRGAFPPTTLRVLLNAEAPALFLRDRLGRTALFEAVVAGNVPCLAMLVAQGGSLGDKDHEEMSLLHVAILAKQNASVEFLVNLMTDAELLATNKTLDTPLHTACRTGYIYGVDLLLKKAGSVLVNGLGESPVHTATKVSNVAVLELLRQLGYELTMVERETGATLLHLAAEIDTDVLDPKIFPTLLSAGVSVTAYDKKGWQPLHIASARAKGQDKMGNVYCTSKKQSSIMGCNNSKEEPRESQRPLTANEYYPAPPPGNFQLPRSNSGFAQSHRGFPGISGRRQLSAAPAPAVQASDMDIVYAPLLQLKKFWIDPDDCGSSRALKSSYMHTHVLLVELDTRDLPYANAHPDTSNALVTNIITGVVRPTVSPSCPKSISKLVRACLQLDSLLRPSADAIVQVLREEQARVADAVVEKLQIKHQISSRAPRSTVSSSLFDASHPDFKHLAPLRTNFWIHARDCSVPKQNVRPAARSRSFDETKVQPSSPSMLSTRSYAVEQSAFRDLGDLLASATVSASQAYISWLSSNMNANTSTSDEAGGNPFRLVDPSVPLTSKDAKRVIDSSQFSLVLNAIAGDTRNQSPDASYRAINQLATNLECAAAIAERATRYGKKALLHLAKRHDVDSRLGNALRALTVLDGAECRFGPANLNSLVALVCTPDLPAPYAEFAWWALAATASNKALTPRYRWRKDWLGDDRVARTRAILMRNPYVWSAILAIDNNSSPLVQEMCASGLPIEDDDRLDLIVHWLASDDKLVCAEALQAITSVAAHESVRVKLAAKGTLDTLYKKIHADAADTALLLGAVHTLAFHHASSLDDHALSSVDNVNPNVDHDEYVDVLDFDEPTVVRGWIDLFTSFATHDDPKIAANALLYVSDVDTHRMQEWVVAVLDSVLENVPMDVRRQASTVRAAKSRTRPLKSERPNSATHYVLAHTRALCALAFVLDRPDCQAAFIRAGGLPLLRAMLKSVESSTSADAAAVTGLQQEWARVVANLLSAPSATVVDELRQPFWSSRLEQLAHSKVTSKVQTHAARALHNLHTALHTSSSLLEDGWTVEEDEVSTHRNDGVVYMEGVHPFTMPQDNAAAATDYDVDIVFVHGLLGCAFETWAGGAAGQVWASDWLVADLLRQHVNPRVVSLGYDSKLFAAESSFETLCFDDTSRDLLVKLQKAKVGVDRPVVFVTHSMGGLVVKKMLHDAATSSLAQRTKGLVFYGVPHHGSPVAAAIFPVASAVLRQGISIQHPVTSDLHGTPRLEALNEWCAGFVQDHNVHVLSVGESAPMRLPLVGVEALVVPEASSNPGFGAYVKLPDLDHIQVCKPASISDRNAESGTHTGDVATENNTITGLHSASTNTMGAPMHVATPRNASRARGLGGGWKNRCQIAQPPRDTTQDDDYDNEDEDKAGSAPSSILDERDESQPPNATLTIKPPTALSDPYLATLRTQVNQPGGSPKYQMTWKVKHVPKPLTFKCACGAVHRTATDNSVLDEVRVMMTTFGDDFTHLFQDEAMYYGRWKDFKSHTKDGDEGGPDDVELSDDLVDELDMFASYESMELNAFQLYFLVRRSLTWLIGRLIEEAIKLKQQGQLDVLGGALLAADIKYVIKPRVP</sequence>
<dbReference type="Pfam" id="PF13637">
    <property type="entry name" value="Ank_4"/>
    <property type="match status" value="1"/>
</dbReference>
<protein>
    <submittedName>
        <fullName evidence="5">Uncharacterized protein</fullName>
    </submittedName>
</protein>
<evidence type="ECO:0000313" key="5">
    <source>
        <dbReference type="EMBL" id="RQM24308.1"/>
    </source>
</evidence>
<evidence type="ECO:0000256" key="3">
    <source>
        <dbReference type="PROSITE-ProRule" id="PRU00023"/>
    </source>
</evidence>
<dbReference type="SUPFAM" id="SSF56112">
    <property type="entry name" value="Protein kinase-like (PK-like)"/>
    <property type="match status" value="1"/>
</dbReference>
<evidence type="ECO:0000313" key="6">
    <source>
        <dbReference type="Proteomes" id="UP000284702"/>
    </source>
</evidence>
<evidence type="ECO:0000256" key="2">
    <source>
        <dbReference type="ARBA" id="ARBA00023043"/>
    </source>
</evidence>
<proteinExistence type="predicted"/>
<dbReference type="Pfam" id="PF00023">
    <property type="entry name" value="Ank"/>
    <property type="match status" value="1"/>
</dbReference>
<dbReference type="PROSITE" id="PS50297">
    <property type="entry name" value="ANK_REP_REGION"/>
    <property type="match status" value="2"/>
</dbReference>
<dbReference type="Gene3D" id="1.25.40.20">
    <property type="entry name" value="Ankyrin repeat-containing domain"/>
    <property type="match status" value="4"/>
</dbReference>
<feature type="repeat" description="ANK" evidence="3">
    <location>
        <begin position="390"/>
        <end position="422"/>
    </location>
</feature>
<dbReference type="PROSITE" id="PS50088">
    <property type="entry name" value="ANK_REPEAT"/>
    <property type="match status" value="5"/>
</dbReference>
<dbReference type="InterPro" id="IPR051165">
    <property type="entry name" value="Multifunctional_ANK_Repeat"/>
</dbReference>
<dbReference type="Proteomes" id="UP000284702">
    <property type="component" value="Unassembled WGS sequence"/>
</dbReference>
<dbReference type="SUPFAM" id="SSF53474">
    <property type="entry name" value="alpha/beta-Hydrolases"/>
    <property type="match status" value="1"/>
</dbReference>
<dbReference type="Gene3D" id="3.40.50.1820">
    <property type="entry name" value="alpha/beta hydrolase"/>
    <property type="match status" value="1"/>
</dbReference>
<dbReference type="Gene3D" id="1.25.10.10">
    <property type="entry name" value="Leucine-rich Repeat Variant"/>
    <property type="match status" value="2"/>
</dbReference>
<feature type="repeat" description="ANK" evidence="3">
    <location>
        <begin position="620"/>
        <end position="652"/>
    </location>
</feature>
<dbReference type="SUPFAM" id="SSF48371">
    <property type="entry name" value="ARM repeat"/>
    <property type="match status" value="1"/>
</dbReference>
<gene>
    <name evidence="5" type="ORF">B5M09_006823</name>
</gene>
<dbReference type="Gene3D" id="1.20.5.190">
    <property type="match status" value="2"/>
</dbReference>
<dbReference type="EMBL" id="MZMZ02002736">
    <property type="protein sequence ID" value="RQM24308.1"/>
    <property type="molecule type" value="Genomic_DNA"/>
</dbReference>
<feature type="repeat" description="ANK" evidence="3">
    <location>
        <begin position="788"/>
        <end position="820"/>
    </location>
</feature>
<dbReference type="PROSITE" id="PS50096">
    <property type="entry name" value="IQ"/>
    <property type="match status" value="2"/>
</dbReference>
<dbReference type="InterPro" id="IPR011009">
    <property type="entry name" value="Kinase-like_dom_sf"/>
</dbReference>
<feature type="region of interest" description="Disordered" evidence="4">
    <location>
        <begin position="1128"/>
        <end position="1151"/>
    </location>
</feature>
<dbReference type="VEuPathDB" id="FungiDB:H257_06642"/>
<comment type="caution">
    <text evidence="5">The sequence shown here is derived from an EMBL/GenBank/DDBJ whole genome shotgun (WGS) entry which is preliminary data.</text>
</comment>
<dbReference type="InterPro" id="IPR016024">
    <property type="entry name" value="ARM-type_fold"/>
</dbReference>
<keyword evidence="6" id="KW-1185">Reference proteome</keyword>
<accession>A0A425D4U1</accession>
<feature type="repeat" description="ANK" evidence="3">
    <location>
        <begin position="557"/>
        <end position="589"/>
    </location>
</feature>
<dbReference type="VEuPathDB" id="FungiDB:H257_06644"/>
<dbReference type="SMART" id="SM00015">
    <property type="entry name" value="IQ"/>
    <property type="match status" value="4"/>
</dbReference>
<dbReference type="PANTHER" id="PTHR24123:SF33">
    <property type="entry name" value="PROTEIN HOS4"/>
    <property type="match status" value="1"/>
</dbReference>
<dbReference type="VEuPathDB" id="FungiDB:H257_06646"/>
<dbReference type="Gene3D" id="1.10.510.10">
    <property type="entry name" value="Transferase(Phosphotransferase) domain 1"/>
    <property type="match status" value="1"/>
</dbReference>
<feature type="region of interest" description="Disordered" evidence="4">
    <location>
        <begin position="2023"/>
        <end position="2089"/>
    </location>
</feature>
<dbReference type="InterPro" id="IPR036770">
    <property type="entry name" value="Ankyrin_rpt-contain_sf"/>
</dbReference>
<dbReference type="InterPro" id="IPR002110">
    <property type="entry name" value="Ankyrin_rpt"/>
</dbReference>
<keyword evidence="2 3" id="KW-0040">ANK repeat</keyword>